<evidence type="ECO:0000313" key="3">
    <source>
        <dbReference type="EMBL" id="SCU66540.1"/>
    </source>
</evidence>
<protein>
    <recommendedName>
        <fullName evidence="5">Transmembrane protein</fullName>
    </recommendedName>
</protein>
<feature type="compositionally biased region" description="Low complexity" evidence="1">
    <location>
        <begin position="569"/>
        <end position="588"/>
    </location>
</feature>
<feature type="region of interest" description="Disordered" evidence="1">
    <location>
        <begin position="765"/>
        <end position="807"/>
    </location>
</feature>
<sequence>MSPSQLSREEFTCAYQGYHGRLIVSFHNLAFNSEQLNVDFPWEYVKHIKVTTKHLKEVPTTMLEIKVSRNKQQPSQKPQIDGKQYFYGFEDIVVVEREIQKFRNAASTADHANDDSAPVGADKNANTTSALMSNAKTNATGPRNGHQVGTSSFVQCDRATNGDAAAASPGSPMEDGDYVHGVSRSRQGAHTAREGEEDRRSNLFAPNATGNPLFLLTKSRPPDREHNSPGYGQQNQQLQPKHEKRQKCRAVSFLRRLLPLNSAYISDSGLQVIIGFLLVIVPVLFILVTSMEGRWESPSEGKLEKVIRDLESLQRWRKGQQQQKHGGTVSQTSEAPVHVTLSDLAEGVKELTRRFVDRQHELTALRLRHLQREVPNDVSPLTGMGGVTLSELNAAVDEGAKEEDIENGNGKTSTVETEQQRQQQTRRFSLARVKHDLYRAASLVQKILSFAHWIITGGGKVKQNSYDVPRATPWFFGILGGGGNAAHHHKKRKFVRYVERLPNGQSVTEYVDEEELEERRTCIRLTRSLVASADLLDGVLLQYMGVVMMPQYEAYLNLMQASTGVSFASSLDSNGASPSPSSSSRPSAGQGDTVGSEATGEQGPRLLKTIALRRHASLLLEMEPLSSWGHGYNSQGWKGQPDPSNHGSKNEGYEVPQSVAGNKSISKILNEFLLATQNKLLSGVDTSTPRLMFRNILKEVRYWSRHEEDWQTLVLWQLNRTNTNITNSNHTHERLEAETLKAMDDMPLFRGQWCFLEKPIASPLDSASGRRNTDRTEDHDTRSVESAPREAVYSSHNSKGKETQGEDGLACSAEAVASFPRGIHSSFLPNIKAVGCQKKGSGSVENPGEDLKYGSKGDALGREEETGESHPLDDAADDGRARLRNAEYISREVQLRWKNALELFFSAHNPEKDQWHERDARQKWTSAGRGGTDSWWEREGVINDENTDGQDDGMSAEERDMVKIRRRLLQLFVYVGRRYDQYLFVPASSYPWSAAAFRKCTSEDFGCHFWLRSSLFSFFWPSLWFHTEWLSHPMHEWLRRIKGRDPVIRHLFRELLHIPLGEVEDVSWVLLNTMTTSQELLEVKHNICALMYRLVFVLTAVIVATVAFFRCSH</sequence>
<feature type="region of interest" description="Disordered" evidence="1">
    <location>
        <begin position="106"/>
        <end position="125"/>
    </location>
</feature>
<feature type="compositionally biased region" description="Polar residues" evidence="1">
    <location>
        <begin position="230"/>
        <end position="239"/>
    </location>
</feature>
<gene>
    <name evidence="3" type="ORF">TEOVI_000825300</name>
</gene>
<dbReference type="EMBL" id="CZPT02000568">
    <property type="protein sequence ID" value="SCU66540.1"/>
    <property type="molecule type" value="Genomic_DNA"/>
</dbReference>
<feature type="compositionally biased region" description="Basic and acidic residues" evidence="1">
    <location>
        <begin position="191"/>
        <end position="201"/>
    </location>
</feature>
<feature type="compositionally biased region" description="Basic and acidic residues" evidence="1">
    <location>
        <begin position="849"/>
        <end position="878"/>
    </location>
</feature>
<keyword evidence="2" id="KW-0472">Membrane</keyword>
<keyword evidence="4" id="KW-1185">Reference proteome</keyword>
<feature type="region of interest" description="Disordered" evidence="1">
    <location>
        <begin position="836"/>
        <end position="878"/>
    </location>
</feature>
<dbReference type="GeneID" id="92382187"/>
<dbReference type="RefSeq" id="XP_067077975.1">
    <property type="nucleotide sequence ID" value="XM_067221874.1"/>
</dbReference>
<feature type="region of interest" description="Disordered" evidence="1">
    <location>
        <begin position="633"/>
        <end position="655"/>
    </location>
</feature>
<keyword evidence="2" id="KW-0812">Transmembrane</keyword>
<feature type="compositionally biased region" description="Polar residues" evidence="1">
    <location>
        <begin position="633"/>
        <end position="647"/>
    </location>
</feature>
<feature type="region of interest" description="Disordered" evidence="1">
    <location>
        <begin position="161"/>
        <end position="244"/>
    </location>
</feature>
<evidence type="ECO:0008006" key="5">
    <source>
        <dbReference type="Google" id="ProtNLM"/>
    </source>
</evidence>
<feature type="compositionally biased region" description="Basic and acidic residues" evidence="1">
    <location>
        <begin position="771"/>
        <end position="783"/>
    </location>
</feature>
<feature type="region of interest" description="Disordered" evidence="1">
    <location>
        <begin position="400"/>
        <end position="422"/>
    </location>
</feature>
<evidence type="ECO:0000256" key="2">
    <source>
        <dbReference type="SAM" id="Phobius"/>
    </source>
</evidence>
<keyword evidence="2" id="KW-1133">Transmembrane helix</keyword>
<name>A0A1G4I451_TRYEQ</name>
<evidence type="ECO:0000256" key="1">
    <source>
        <dbReference type="SAM" id="MobiDB-lite"/>
    </source>
</evidence>
<dbReference type="VEuPathDB" id="TriTrypDB:TEOVI_000825300"/>
<comment type="caution">
    <text evidence="3">The sequence shown here is derived from an EMBL/GenBank/DDBJ whole genome shotgun (WGS) entry which is preliminary data.</text>
</comment>
<organism evidence="3 4">
    <name type="scientific">Trypanosoma equiperdum</name>
    <dbReference type="NCBI Taxonomy" id="5694"/>
    <lineage>
        <taxon>Eukaryota</taxon>
        <taxon>Discoba</taxon>
        <taxon>Euglenozoa</taxon>
        <taxon>Kinetoplastea</taxon>
        <taxon>Metakinetoplastina</taxon>
        <taxon>Trypanosomatida</taxon>
        <taxon>Trypanosomatidae</taxon>
        <taxon>Trypanosoma</taxon>
    </lineage>
</organism>
<reference evidence="3" key="1">
    <citation type="submission" date="2016-09" db="EMBL/GenBank/DDBJ databases">
        <authorList>
            <person name="Hebert L."/>
            <person name="Moumen B."/>
        </authorList>
    </citation>
    <scope>NUCLEOTIDE SEQUENCE [LARGE SCALE GENOMIC DNA]</scope>
    <source>
        <strain evidence="3">OVI</strain>
    </source>
</reference>
<proteinExistence type="predicted"/>
<accession>A0A1G4I451</accession>
<dbReference type="AlphaFoldDB" id="A0A1G4I451"/>
<evidence type="ECO:0000313" key="4">
    <source>
        <dbReference type="Proteomes" id="UP000195570"/>
    </source>
</evidence>
<feature type="region of interest" description="Disordered" evidence="1">
    <location>
        <begin position="569"/>
        <end position="604"/>
    </location>
</feature>
<feature type="transmembrane region" description="Helical" evidence="2">
    <location>
        <begin position="1090"/>
        <end position="1109"/>
    </location>
</feature>
<dbReference type="Proteomes" id="UP000195570">
    <property type="component" value="Unassembled WGS sequence"/>
</dbReference>